<dbReference type="Gene3D" id="3.30.420.10">
    <property type="entry name" value="Ribonuclease H-like superfamily/Ribonuclease H"/>
    <property type="match status" value="1"/>
</dbReference>
<accession>A0ABU3CJG6</accession>
<evidence type="ECO:0000259" key="1">
    <source>
        <dbReference type="PROSITE" id="PS50994"/>
    </source>
</evidence>
<comment type="caution">
    <text evidence="2">The sequence shown here is derived from an EMBL/GenBank/DDBJ whole genome shotgun (WGS) entry which is preliminary data.</text>
</comment>
<dbReference type="Proteomes" id="UP001245285">
    <property type="component" value="Unassembled WGS sequence"/>
</dbReference>
<dbReference type="EMBL" id="JAVRHO010000008">
    <property type="protein sequence ID" value="MDT0646451.1"/>
    <property type="molecule type" value="Genomic_DNA"/>
</dbReference>
<proteinExistence type="predicted"/>
<evidence type="ECO:0000313" key="3">
    <source>
        <dbReference type="Proteomes" id="UP001245285"/>
    </source>
</evidence>
<feature type="domain" description="Integrase catalytic" evidence="1">
    <location>
        <begin position="26"/>
        <end position="122"/>
    </location>
</feature>
<dbReference type="Pfam" id="PF00665">
    <property type="entry name" value="rve"/>
    <property type="match status" value="1"/>
</dbReference>
<keyword evidence="3" id="KW-1185">Reference proteome</keyword>
<organism evidence="2 3">
    <name type="scientific">Autumnicola lenta</name>
    <dbReference type="NCBI Taxonomy" id="3075593"/>
    <lineage>
        <taxon>Bacteria</taxon>
        <taxon>Pseudomonadati</taxon>
        <taxon>Bacteroidota</taxon>
        <taxon>Flavobacteriia</taxon>
        <taxon>Flavobacteriales</taxon>
        <taxon>Flavobacteriaceae</taxon>
        <taxon>Autumnicola</taxon>
    </lineage>
</organism>
<reference evidence="2 3" key="1">
    <citation type="submission" date="2023-09" db="EMBL/GenBank/DDBJ databases">
        <authorList>
            <person name="Rey-Velasco X."/>
        </authorList>
    </citation>
    <scope>NUCLEOTIDE SEQUENCE [LARGE SCALE GENOMIC DNA]</scope>
    <source>
        <strain evidence="2 3">F260</strain>
    </source>
</reference>
<gene>
    <name evidence="2" type="ORF">RM545_07105</name>
</gene>
<dbReference type="InterPro" id="IPR036397">
    <property type="entry name" value="RNaseH_sf"/>
</dbReference>
<dbReference type="SUPFAM" id="SSF53098">
    <property type="entry name" value="Ribonuclease H-like"/>
    <property type="match status" value="1"/>
</dbReference>
<evidence type="ECO:0000313" key="2">
    <source>
        <dbReference type="EMBL" id="MDT0646451.1"/>
    </source>
</evidence>
<protein>
    <submittedName>
        <fullName evidence="2">DDE-type integrase/transposase/recombinase</fullName>
    </submittedName>
</protein>
<dbReference type="InterPro" id="IPR001584">
    <property type="entry name" value="Integrase_cat-core"/>
</dbReference>
<sequence length="122" mass="14384">MRLIDEPYTDHPFKGSRRMHTWLTLDKGYPINKKRIECLYSKVMGFRKLAIIDLHNRFVLNWPVYNSMDAQWCKKTLEEAINMHGKPEILNTDQGSQFTSEIFPFCVFSKILNSAWMVKEGP</sequence>
<dbReference type="InterPro" id="IPR012337">
    <property type="entry name" value="RNaseH-like_sf"/>
</dbReference>
<dbReference type="PROSITE" id="PS50994">
    <property type="entry name" value="INTEGRASE"/>
    <property type="match status" value="1"/>
</dbReference>
<name>A0ABU3CJG6_9FLAO</name>